<protein>
    <recommendedName>
        <fullName evidence="8">Probable membrane transporter protein</fullName>
    </recommendedName>
</protein>
<dbReference type="InterPro" id="IPR052017">
    <property type="entry name" value="TSUP"/>
</dbReference>
<dbReference type="KEGG" id="zdf:AN401_09845"/>
<keyword evidence="4 8" id="KW-1003">Cell membrane</keyword>
<feature type="transmembrane region" description="Helical" evidence="8">
    <location>
        <begin position="75"/>
        <end position="94"/>
    </location>
</feature>
<sequence>MSLDISVYLLLAATGLVAGFLDAVAGGGGLITIPALLSAGLPPHLALGTNKVAASLSSLTSASTFYRQRLFAPAFWWRACLAAALGALLGTLLINQISAAWLEKALPLLILMVAVYTVLNRKREPQGNQLPRADRRLHRRQWGQGLLLGAYDGAFGPGTGAFLIVSGMALYRLNILLASGLAKSMNFISNLVSLLTFIALGQVDWVLGLTLSLGIMAGSFIGARSAIRFGGGFIRPIFVLMVLAISIKLAWQAWF</sequence>
<name>A0A291HPN8_9GAMM</name>
<evidence type="ECO:0000256" key="8">
    <source>
        <dbReference type="RuleBase" id="RU363041"/>
    </source>
</evidence>
<dbReference type="GO" id="GO:0005886">
    <property type="term" value="C:plasma membrane"/>
    <property type="evidence" value="ECO:0007669"/>
    <property type="project" value="UniProtKB-SubCell"/>
</dbReference>
<comment type="subcellular location">
    <subcellularLocation>
        <location evidence="1 8">Cell membrane</location>
        <topology evidence="1 8">Multi-pass membrane protein</topology>
    </subcellularLocation>
</comment>
<accession>A0A291HPN8</accession>
<organism evidence="9 10">
    <name type="scientific">Zobellella denitrificans</name>
    <dbReference type="NCBI Taxonomy" id="347534"/>
    <lineage>
        <taxon>Bacteria</taxon>
        <taxon>Pseudomonadati</taxon>
        <taxon>Pseudomonadota</taxon>
        <taxon>Gammaproteobacteria</taxon>
        <taxon>Aeromonadales</taxon>
        <taxon>Aeromonadaceae</taxon>
        <taxon>Zobellella</taxon>
    </lineage>
</organism>
<feature type="transmembrane region" description="Helical" evidence="8">
    <location>
        <begin position="233"/>
        <end position="254"/>
    </location>
</feature>
<keyword evidence="3" id="KW-0813">Transport</keyword>
<dbReference type="InterPro" id="IPR002781">
    <property type="entry name" value="TM_pro_TauE-like"/>
</dbReference>
<dbReference type="Pfam" id="PF01925">
    <property type="entry name" value="TauE"/>
    <property type="match status" value="1"/>
</dbReference>
<evidence type="ECO:0000256" key="1">
    <source>
        <dbReference type="ARBA" id="ARBA00004651"/>
    </source>
</evidence>
<dbReference type="AlphaFoldDB" id="A0A291HPN8"/>
<evidence type="ECO:0000256" key="5">
    <source>
        <dbReference type="ARBA" id="ARBA00022692"/>
    </source>
</evidence>
<gene>
    <name evidence="9" type="ORF">AN401_09845</name>
</gene>
<dbReference type="PANTHER" id="PTHR30269">
    <property type="entry name" value="TRANSMEMBRANE PROTEIN YFCA"/>
    <property type="match status" value="1"/>
</dbReference>
<evidence type="ECO:0000256" key="4">
    <source>
        <dbReference type="ARBA" id="ARBA00022475"/>
    </source>
</evidence>
<reference evidence="10" key="1">
    <citation type="submission" date="2015-09" db="EMBL/GenBank/DDBJ databases">
        <authorList>
            <person name="Shao Z."/>
            <person name="Wang L."/>
        </authorList>
    </citation>
    <scope>NUCLEOTIDE SEQUENCE [LARGE SCALE GENOMIC DNA]</scope>
    <source>
        <strain evidence="10">F13-1</strain>
    </source>
</reference>
<feature type="transmembrane region" description="Helical" evidence="8">
    <location>
        <begin position="191"/>
        <end position="221"/>
    </location>
</feature>
<feature type="transmembrane region" description="Helical" evidence="8">
    <location>
        <begin position="6"/>
        <end position="37"/>
    </location>
</feature>
<keyword evidence="7 8" id="KW-0472">Membrane</keyword>
<evidence type="ECO:0000256" key="3">
    <source>
        <dbReference type="ARBA" id="ARBA00022448"/>
    </source>
</evidence>
<dbReference type="PANTHER" id="PTHR30269:SF25">
    <property type="entry name" value="MEMBRANE TRANSPORTER PROTEIN-RELATED"/>
    <property type="match status" value="1"/>
</dbReference>
<evidence type="ECO:0000256" key="2">
    <source>
        <dbReference type="ARBA" id="ARBA00009142"/>
    </source>
</evidence>
<evidence type="ECO:0000256" key="7">
    <source>
        <dbReference type="ARBA" id="ARBA00023136"/>
    </source>
</evidence>
<dbReference type="RefSeq" id="WP_096779243.1">
    <property type="nucleotide sequence ID" value="NZ_CP012621.1"/>
</dbReference>
<comment type="similarity">
    <text evidence="2 8">Belongs to the 4-toluene sulfonate uptake permease (TSUP) (TC 2.A.102) family.</text>
</comment>
<evidence type="ECO:0000313" key="10">
    <source>
        <dbReference type="Proteomes" id="UP000217763"/>
    </source>
</evidence>
<evidence type="ECO:0000256" key="6">
    <source>
        <dbReference type="ARBA" id="ARBA00022989"/>
    </source>
</evidence>
<proteinExistence type="inferred from homology"/>
<evidence type="ECO:0000313" key="9">
    <source>
        <dbReference type="EMBL" id="ATG74113.1"/>
    </source>
</evidence>
<dbReference type="Proteomes" id="UP000217763">
    <property type="component" value="Chromosome"/>
</dbReference>
<feature type="transmembrane region" description="Helical" evidence="8">
    <location>
        <begin position="145"/>
        <end position="171"/>
    </location>
</feature>
<feature type="transmembrane region" description="Helical" evidence="8">
    <location>
        <begin position="100"/>
        <end position="119"/>
    </location>
</feature>
<keyword evidence="10" id="KW-1185">Reference proteome</keyword>
<keyword evidence="6 8" id="KW-1133">Transmembrane helix</keyword>
<dbReference type="EMBL" id="CP012621">
    <property type="protein sequence ID" value="ATG74113.1"/>
    <property type="molecule type" value="Genomic_DNA"/>
</dbReference>
<keyword evidence="5 8" id="KW-0812">Transmembrane</keyword>